<dbReference type="InParanoid" id="A0A061GP57"/>
<dbReference type="HOGENOM" id="CLU_2445255_0_0_1"/>
<dbReference type="EMBL" id="CM001887">
    <property type="protein sequence ID" value="EOY31306.1"/>
    <property type="molecule type" value="Genomic_DNA"/>
</dbReference>
<dbReference type="Proteomes" id="UP000026915">
    <property type="component" value="Chromosome 9"/>
</dbReference>
<proteinExistence type="predicted"/>
<dbReference type="AlphaFoldDB" id="A0A061GP57"/>
<evidence type="ECO:0000313" key="1">
    <source>
        <dbReference type="EMBL" id="EOY31306.1"/>
    </source>
</evidence>
<name>A0A061GP57_THECC</name>
<evidence type="ECO:0008006" key="3">
    <source>
        <dbReference type="Google" id="ProtNLM"/>
    </source>
</evidence>
<gene>
    <name evidence="1" type="ORF">TCM_038264</name>
</gene>
<protein>
    <recommendedName>
        <fullName evidence="3">Reverse transcriptase zinc-binding domain-containing protein</fullName>
    </recommendedName>
</protein>
<sequence>MVEWATDLRRNVLGWEDEQWEAFMCLLLNQELDQEPEHLAHWLGRLVMRKELARRSIIRQEATYCLLCKTGNETLNHLVFLCLETWKLWH</sequence>
<accession>A0A061GP57</accession>
<keyword evidence="2" id="KW-1185">Reference proteome</keyword>
<reference evidence="1 2" key="1">
    <citation type="journal article" date="2013" name="Genome Biol.">
        <title>The genome sequence of the most widely cultivated cacao type and its use to identify candidate genes regulating pod color.</title>
        <authorList>
            <person name="Motamayor J.C."/>
            <person name="Mockaitis K."/>
            <person name="Schmutz J."/>
            <person name="Haiminen N."/>
            <person name="Iii D.L."/>
            <person name="Cornejo O."/>
            <person name="Findley S.D."/>
            <person name="Zheng P."/>
            <person name="Utro F."/>
            <person name="Royaert S."/>
            <person name="Saski C."/>
            <person name="Jenkins J."/>
            <person name="Podicheti R."/>
            <person name="Zhao M."/>
            <person name="Scheffler B.E."/>
            <person name="Stack J.C."/>
            <person name="Feltus F.A."/>
            <person name="Mustiga G.M."/>
            <person name="Amores F."/>
            <person name="Phillips W."/>
            <person name="Marelli J.P."/>
            <person name="May G.D."/>
            <person name="Shapiro H."/>
            <person name="Ma J."/>
            <person name="Bustamante C.D."/>
            <person name="Schnell R.J."/>
            <person name="Main D."/>
            <person name="Gilbert D."/>
            <person name="Parida L."/>
            <person name="Kuhn D.N."/>
        </authorList>
    </citation>
    <scope>NUCLEOTIDE SEQUENCE [LARGE SCALE GENOMIC DNA]</scope>
    <source>
        <strain evidence="2">cv. Matina 1-6</strain>
    </source>
</reference>
<evidence type="ECO:0000313" key="2">
    <source>
        <dbReference type="Proteomes" id="UP000026915"/>
    </source>
</evidence>
<organism evidence="1 2">
    <name type="scientific">Theobroma cacao</name>
    <name type="common">Cacao</name>
    <name type="synonym">Cocoa</name>
    <dbReference type="NCBI Taxonomy" id="3641"/>
    <lineage>
        <taxon>Eukaryota</taxon>
        <taxon>Viridiplantae</taxon>
        <taxon>Streptophyta</taxon>
        <taxon>Embryophyta</taxon>
        <taxon>Tracheophyta</taxon>
        <taxon>Spermatophyta</taxon>
        <taxon>Magnoliopsida</taxon>
        <taxon>eudicotyledons</taxon>
        <taxon>Gunneridae</taxon>
        <taxon>Pentapetalae</taxon>
        <taxon>rosids</taxon>
        <taxon>malvids</taxon>
        <taxon>Malvales</taxon>
        <taxon>Malvaceae</taxon>
        <taxon>Byttnerioideae</taxon>
        <taxon>Theobroma</taxon>
    </lineage>
</organism>
<dbReference type="Gramene" id="EOY31306">
    <property type="protein sequence ID" value="EOY31306"/>
    <property type="gene ID" value="TCM_038264"/>
</dbReference>